<sequence>LSQRMGVDADEQRPGQALLAAVIADRLRGGEDVVLVERILQRRAAMARGAERNPLGGIAGVRLSGEIRRDQPRHIGER</sequence>
<name>A0A401TWH8_CHIPU</name>
<comment type="caution">
    <text evidence="1">The sequence shown here is derived from an EMBL/GenBank/DDBJ whole genome shotgun (WGS) entry which is preliminary data.</text>
</comment>
<organism evidence="1 2">
    <name type="scientific">Chiloscyllium punctatum</name>
    <name type="common">Brownbanded bambooshark</name>
    <name type="synonym">Hemiscyllium punctatum</name>
    <dbReference type="NCBI Taxonomy" id="137246"/>
    <lineage>
        <taxon>Eukaryota</taxon>
        <taxon>Metazoa</taxon>
        <taxon>Chordata</taxon>
        <taxon>Craniata</taxon>
        <taxon>Vertebrata</taxon>
        <taxon>Chondrichthyes</taxon>
        <taxon>Elasmobranchii</taxon>
        <taxon>Galeomorphii</taxon>
        <taxon>Galeoidea</taxon>
        <taxon>Orectolobiformes</taxon>
        <taxon>Hemiscylliidae</taxon>
        <taxon>Chiloscyllium</taxon>
    </lineage>
</organism>
<evidence type="ECO:0000313" key="2">
    <source>
        <dbReference type="Proteomes" id="UP000287033"/>
    </source>
</evidence>
<feature type="non-terminal residue" evidence="1">
    <location>
        <position position="1"/>
    </location>
</feature>
<protein>
    <submittedName>
        <fullName evidence="1">Uncharacterized protein</fullName>
    </submittedName>
</protein>
<dbReference type="Proteomes" id="UP000287033">
    <property type="component" value="Unassembled WGS sequence"/>
</dbReference>
<gene>
    <name evidence="1" type="ORF">chiPu_0031307</name>
</gene>
<keyword evidence="2" id="KW-1185">Reference proteome</keyword>
<proteinExistence type="predicted"/>
<reference evidence="1 2" key="1">
    <citation type="journal article" date="2018" name="Nat. Ecol. Evol.">
        <title>Shark genomes provide insights into elasmobranch evolution and the origin of vertebrates.</title>
        <authorList>
            <person name="Hara Y"/>
            <person name="Yamaguchi K"/>
            <person name="Onimaru K"/>
            <person name="Kadota M"/>
            <person name="Koyanagi M"/>
            <person name="Keeley SD"/>
            <person name="Tatsumi K"/>
            <person name="Tanaka K"/>
            <person name="Motone F"/>
            <person name="Kageyama Y"/>
            <person name="Nozu R"/>
            <person name="Adachi N"/>
            <person name="Nishimura O"/>
            <person name="Nakagawa R"/>
            <person name="Tanegashima C"/>
            <person name="Kiyatake I"/>
            <person name="Matsumoto R"/>
            <person name="Murakumo K"/>
            <person name="Nishida K"/>
            <person name="Terakita A"/>
            <person name="Kuratani S"/>
            <person name="Sato K"/>
            <person name="Hyodo S Kuraku.S."/>
        </authorList>
    </citation>
    <scope>NUCLEOTIDE SEQUENCE [LARGE SCALE GENOMIC DNA]</scope>
</reference>
<dbReference type="AlphaFoldDB" id="A0A401TWH8"/>
<evidence type="ECO:0000313" key="1">
    <source>
        <dbReference type="EMBL" id="GCC46994.1"/>
    </source>
</evidence>
<accession>A0A401TWH8</accession>
<dbReference type="EMBL" id="BEZZ01206640">
    <property type="protein sequence ID" value="GCC46994.1"/>
    <property type="molecule type" value="Genomic_DNA"/>
</dbReference>